<organism evidence="1 2">
    <name type="scientific">Terribacillus halophilus</name>
    <dbReference type="NCBI Taxonomy" id="361279"/>
    <lineage>
        <taxon>Bacteria</taxon>
        <taxon>Bacillati</taxon>
        <taxon>Bacillota</taxon>
        <taxon>Bacilli</taxon>
        <taxon>Bacillales</taxon>
        <taxon>Bacillaceae</taxon>
        <taxon>Terribacillus</taxon>
    </lineage>
</organism>
<sequence>MLCIFSAAKDKFREDYLKQQQAVQKQGAKTAAAVKK</sequence>
<dbReference type="EMBL" id="FMZB01000004">
    <property type="protein sequence ID" value="SDC83276.1"/>
    <property type="molecule type" value="Genomic_DNA"/>
</dbReference>
<evidence type="ECO:0000313" key="2">
    <source>
        <dbReference type="Proteomes" id="UP000198666"/>
    </source>
</evidence>
<reference evidence="2" key="1">
    <citation type="submission" date="2016-10" db="EMBL/GenBank/DDBJ databases">
        <authorList>
            <person name="Varghese N."/>
            <person name="Submissions S."/>
        </authorList>
    </citation>
    <scope>NUCLEOTIDE SEQUENCE [LARGE SCALE GENOMIC DNA]</scope>
    <source>
        <strain evidence="2">DSM 21620</strain>
    </source>
</reference>
<dbReference type="AlphaFoldDB" id="A0A1G6PUS3"/>
<accession>A0A1G6PUS3</accession>
<dbReference type="Proteomes" id="UP000198666">
    <property type="component" value="Unassembled WGS sequence"/>
</dbReference>
<name>A0A1G6PUS3_9BACI</name>
<dbReference type="STRING" id="361279.SAMN05421663_104253"/>
<protein>
    <submittedName>
        <fullName evidence="1">Uncharacterized protein</fullName>
    </submittedName>
</protein>
<proteinExistence type="predicted"/>
<gene>
    <name evidence="1" type="ORF">SAMN05421663_104253</name>
</gene>
<evidence type="ECO:0000313" key="1">
    <source>
        <dbReference type="EMBL" id="SDC83276.1"/>
    </source>
</evidence>
<keyword evidence="2" id="KW-1185">Reference proteome</keyword>